<reference evidence="2" key="1">
    <citation type="journal article" date="2021" name="G3 (Bethesda)">
        <title>Genome and transcriptome analysis of the beet armyworm Spodoptera exigua reveals targets for pest control. .</title>
        <authorList>
            <person name="Simon S."/>
            <person name="Breeschoten T."/>
            <person name="Jansen H.J."/>
            <person name="Dirks R.P."/>
            <person name="Schranz M.E."/>
            <person name="Ros V.I.D."/>
        </authorList>
    </citation>
    <scope>NUCLEOTIDE SEQUENCE</scope>
    <source>
        <strain evidence="2">TB_SE_WUR_2020</strain>
    </source>
</reference>
<dbReference type="EMBL" id="JACEFF010000675">
    <property type="protein sequence ID" value="KAH9633049.1"/>
    <property type="molecule type" value="Genomic_DNA"/>
</dbReference>
<evidence type="ECO:0000256" key="1">
    <source>
        <dbReference type="SAM" id="MobiDB-lite"/>
    </source>
</evidence>
<feature type="region of interest" description="Disordered" evidence="1">
    <location>
        <begin position="38"/>
        <end position="57"/>
    </location>
</feature>
<sequence>MIAPASPISHSNAPASPSVAPSSPASYSVPSPAIAETDLAFVTGSDDSESSDEEGEIAAPHIPRVYQSLMETPLDQEDDVGNAGDELATHITPASGLELADAPLMATEQPWGLLQFDWRKFPNPPPSPESRRETFSVINVGPTTPHITFLLKYGIGKLWSTLPRRQIDTLNRWHPK</sequence>
<feature type="compositionally biased region" description="Low complexity" evidence="1">
    <location>
        <begin position="9"/>
        <end position="31"/>
    </location>
</feature>
<accession>A0A922SD74</accession>
<dbReference type="AlphaFoldDB" id="A0A922SD74"/>
<gene>
    <name evidence="2" type="ORF">HF086_000409</name>
</gene>
<name>A0A922SD74_SPOEX</name>
<evidence type="ECO:0000313" key="3">
    <source>
        <dbReference type="Proteomes" id="UP000814243"/>
    </source>
</evidence>
<organism evidence="2 3">
    <name type="scientific">Spodoptera exigua</name>
    <name type="common">Beet armyworm</name>
    <name type="synonym">Noctua fulgens</name>
    <dbReference type="NCBI Taxonomy" id="7107"/>
    <lineage>
        <taxon>Eukaryota</taxon>
        <taxon>Metazoa</taxon>
        <taxon>Ecdysozoa</taxon>
        <taxon>Arthropoda</taxon>
        <taxon>Hexapoda</taxon>
        <taxon>Insecta</taxon>
        <taxon>Pterygota</taxon>
        <taxon>Neoptera</taxon>
        <taxon>Endopterygota</taxon>
        <taxon>Lepidoptera</taxon>
        <taxon>Glossata</taxon>
        <taxon>Ditrysia</taxon>
        <taxon>Noctuoidea</taxon>
        <taxon>Noctuidae</taxon>
        <taxon>Amphipyrinae</taxon>
        <taxon>Spodoptera</taxon>
    </lineage>
</organism>
<comment type="caution">
    <text evidence="2">The sequence shown here is derived from an EMBL/GenBank/DDBJ whole genome shotgun (WGS) entry which is preliminary data.</text>
</comment>
<evidence type="ECO:0000313" key="2">
    <source>
        <dbReference type="EMBL" id="KAH9633049.1"/>
    </source>
</evidence>
<feature type="region of interest" description="Disordered" evidence="1">
    <location>
        <begin position="1"/>
        <end position="31"/>
    </location>
</feature>
<proteinExistence type="predicted"/>
<protein>
    <submittedName>
        <fullName evidence="2">Uncharacterized protein</fullName>
    </submittedName>
</protein>
<feature type="compositionally biased region" description="Acidic residues" evidence="1">
    <location>
        <begin position="46"/>
        <end position="56"/>
    </location>
</feature>
<dbReference type="Proteomes" id="UP000814243">
    <property type="component" value="Unassembled WGS sequence"/>
</dbReference>